<evidence type="ECO:0000313" key="1">
    <source>
        <dbReference type="EMBL" id="ANN20511.1"/>
    </source>
</evidence>
<accession>A0A193C7D3</accession>
<organism evidence="1 2">
    <name type="scientific">Amycolatopsis orientalis</name>
    <name type="common">Nocardia orientalis</name>
    <dbReference type="NCBI Taxonomy" id="31958"/>
    <lineage>
        <taxon>Bacteria</taxon>
        <taxon>Bacillati</taxon>
        <taxon>Actinomycetota</taxon>
        <taxon>Actinomycetes</taxon>
        <taxon>Pseudonocardiales</taxon>
        <taxon>Pseudonocardiaceae</taxon>
        <taxon>Amycolatopsis</taxon>
    </lineage>
</organism>
<dbReference type="Proteomes" id="UP000093695">
    <property type="component" value="Chromosome"/>
</dbReference>
<keyword evidence="2" id="KW-1185">Reference proteome</keyword>
<evidence type="ECO:0000313" key="2">
    <source>
        <dbReference type="Proteomes" id="UP000093695"/>
    </source>
</evidence>
<protein>
    <submittedName>
        <fullName evidence="1">Uncharacterized protein</fullName>
    </submittedName>
</protein>
<dbReference type="STRING" id="31958.SD37_36275"/>
<dbReference type="EMBL" id="CP016174">
    <property type="protein sequence ID" value="ANN20511.1"/>
    <property type="molecule type" value="Genomic_DNA"/>
</dbReference>
<name>A0A193C7D3_AMYOR</name>
<dbReference type="KEGG" id="aori:SD37_36275"/>
<gene>
    <name evidence="1" type="ORF">SD37_36275</name>
</gene>
<sequence length="82" mass="9280">MWLRQRSLRDLESILFGYGVALDVHGLDETFAMGAVGPFAQWIEARFGWSMCAGWAVAIEAHADGEEPLKVFFRLLDEYRAS</sequence>
<dbReference type="AlphaFoldDB" id="A0A193C7D3"/>
<reference evidence="1 2" key="1">
    <citation type="journal article" date="2015" name="Genome Announc.">
        <title>Draft Genome Sequence of Norvancomycin-Producing Strain Amycolatopsis orientalis CPCC200066.</title>
        <authorList>
            <person name="Lei X."/>
            <person name="Yuan F."/>
            <person name="Shi Y."/>
            <person name="Li X."/>
            <person name="Wang L."/>
            <person name="Hong B."/>
        </authorList>
    </citation>
    <scope>NUCLEOTIDE SEQUENCE [LARGE SCALE GENOMIC DNA]</scope>
    <source>
        <strain evidence="1 2">B-37</strain>
    </source>
</reference>
<proteinExistence type="predicted"/>